<dbReference type="SUPFAM" id="SSF52540">
    <property type="entry name" value="P-loop containing nucleoside triphosphate hydrolases"/>
    <property type="match status" value="1"/>
</dbReference>
<dbReference type="EMBL" id="AP024233">
    <property type="protein sequence ID" value="BCO10397.1"/>
    <property type="molecule type" value="Genomic_DNA"/>
</dbReference>
<protein>
    <submittedName>
        <fullName evidence="8">Phosphonates import ATP-binding protein PhnC</fullName>
    </submittedName>
</protein>
<dbReference type="SMART" id="SM00382">
    <property type="entry name" value="AAA"/>
    <property type="match status" value="1"/>
</dbReference>
<name>A0A915U454_9BACT</name>
<evidence type="ECO:0000256" key="4">
    <source>
        <dbReference type="ARBA" id="ARBA00022840"/>
    </source>
</evidence>
<keyword evidence="4 8" id="KW-0067">ATP-binding</keyword>
<dbReference type="Proteomes" id="UP001063350">
    <property type="component" value="Chromosome"/>
</dbReference>
<evidence type="ECO:0000256" key="1">
    <source>
        <dbReference type="ARBA" id="ARBA00022448"/>
    </source>
</evidence>
<dbReference type="PROSITE" id="PS00211">
    <property type="entry name" value="ABC_TRANSPORTER_1"/>
    <property type="match status" value="1"/>
</dbReference>
<evidence type="ECO:0000256" key="5">
    <source>
        <dbReference type="ARBA" id="ARBA00022967"/>
    </source>
</evidence>
<dbReference type="GO" id="GO:0005524">
    <property type="term" value="F:ATP binding"/>
    <property type="evidence" value="ECO:0007669"/>
    <property type="project" value="UniProtKB-KW"/>
</dbReference>
<dbReference type="CDD" id="cd03256">
    <property type="entry name" value="ABC_PhnC_transporter"/>
    <property type="match status" value="1"/>
</dbReference>
<evidence type="ECO:0000259" key="7">
    <source>
        <dbReference type="PROSITE" id="PS50893"/>
    </source>
</evidence>
<keyword evidence="2" id="KW-1003">Cell membrane</keyword>
<evidence type="ECO:0000313" key="9">
    <source>
        <dbReference type="Proteomes" id="UP001063350"/>
    </source>
</evidence>
<dbReference type="InterPro" id="IPR003439">
    <property type="entry name" value="ABC_transporter-like_ATP-bd"/>
</dbReference>
<dbReference type="InterPro" id="IPR027417">
    <property type="entry name" value="P-loop_NTPase"/>
</dbReference>
<dbReference type="RefSeq" id="WP_267927129.1">
    <property type="nucleotide sequence ID" value="NZ_AP024233.1"/>
</dbReference>
<dbReference type="PROSITE" id="PS50893">
    <property type="entry name" value="ABC_TRANSPORTER_2"/>
    <property type="match status" value="1"/>
</dbReference>
<keyword evidence="9" id="KW-1185">Reference proteome</keyword>
<keyword evidence="6" id="KW-0472">Membrane</keyword>
<proteinExistence type="predicted"/>
<dbReference type="GO" id="GO:0016887">
    <property type="term" value="F:ATP hydrolysis activity"/>
    <property type="evidence" value="ECO:0007669"/>
    <property type="project" value="InterPro"/>
</dbReference>
<accession>A0A915U454</accession>
<evidence type="ECO:0000256" key="3">
    <source>
        <dbReference type="ARBA" id="ARBA00022741"/>
    </source>
</evidence>
<dbReference type="Pfam" id="PF00005">
    <property type="entry name" value="ABC_tran"/>
    <property type="match status" value="1"/>
</dbReference>
<dbReference type="NCBIfam" id="TIGR02315">
    <property type="entry name" value="ABC_phnC"/>
    <property type="match status" value="1"/>
</dbReference>
<dbReference type="PANTHER" id="PTHR43166:SF6">
    <property type="entry name" value="PHOSPHONATES IMPORT ATP-BINDING PROTEIN PHNC"/>
    <property type="match status" value="1"/>
</dbReference>
<dbReference type="AlphaFoldDB" id="A0A915U454"/>
<keyword evidence="5" id="KW-1278">Translocase</keyword>
<dbReference type="InterPro" id="IPR012693">
    <property type="entry name" value="ABC_transpr_PhnC"/>
</dbReference>
<dbReference type="PANTHER" id="PTHR43166">
    <property type="entry name" value="AMINO ACID IMPORT ATP-BINDING PROTEIN"/>
    <property type="match status" value="1"/>
</dbReference>
<dbReference type="InterPro" id="IPR003593">
    <property type="entry name" value="AAA+_ATPase"/>
</dbReference>
<dbReference type="GO" id="GO:0015416">
    <property type="term" value="F:ABC-type phosphonate transporter activity"/>
    <property type="evidence" value="ECO:0007669"/>
    <property type="project" value="InterPro"/>
</dbReference>
<dbReference type="GO" id="GO:0016020">
    <property type="term" value="C:membrane"/>
    <property type="evidence" value="ECO:0007669"/>
    <property type="project" value="InterPro"/>
</dbReference>
<dbReference type="Gene3D" id="3.40.50.300">
    <property type="entry name" value="P-loop containing nucleotide triphosphate hydrolases"/>
    <property type="match status" value="1"/>
</dbReference>
<dbReference type="InterPro" id="IPR050086">
    <property type="entry name" value="MetN_ABC_transporter-like"/>
</dbReference>
<reference evidence="8" key="1">
    <citation type="submission" date="2020-12" db="EMBL/GenBank/DDBJ databases">
        <title>Desulfobium dissulfuricans gen. nov., sp. nov., a novel mesophilic, sulfate-reducing bacterium isolated from a deep-sea hydrothermal vent.</title>
        <authorList>
            <person name="Hashimoto Y."/>
            <person name="Tame A."/>
            <person name="Sawayama S."/>
            <person name="Miyazaki J."/>
            <person name="Takai K."/>
            <person name="Nakagawa S."/>
        </authorList>
    </citation>
    <scope>NUCLEOTIDE SEQUENCE</scope>
    <source>
        <strain evidence="8">GF1</strain>
    </source>
</reference>
<keyword evidence="1" id="KW-0813">Transport</keyword>
<keyword evidence="3" id="KW-0547">Nucleotide-binding</keyword>
<gene>
    <name evidence="8" type="primary">phnC</name>
    <name evidence="8" type="ORF">GF1_27730</name>
</gene>
<evidence type="ECO:0000256" key="6">
    <source>
        <dbReference type="ARBA" id="ARBA00023136"/>
    </source>
</evidence>
<dbReference type="InterPro" id="IPR017871">
    <property type="entry name" value="ABC_transporter-like_CS"/>
</dbReference>
<evidence type="ECO:0000256" key="2">
    <source>
        <dbReference type="ARBA" id="ARBA00022475"/>
    </source>
</evidence>
<dbReference type="KEGG" id="ddu:GF1_27730"/>
<organism evidence="8 9">
    <name type="scientific">Desulfolithobacter dissulfuricans</name>
    <dbReference type="NCBI Taxonomy" id="2795293"/>
    <lineage>
        <taxon>Bacteria</taxon>
        <taxon>Pseudomonadati</taxon>
        <taxon>Thermodesulfobacteriota</taxon>
        <taxon>Desulfobulbia</taxon>
        <taxon>Desulfobulbales</taxon>
        <taxon>Desulfobulbaceae</taxon>
        <taxon>Desulfolithobacter</taxon>
    </lineage>
</organism>
<feature type="domain" description="ABC transporter" evidence="7">
    <location>
        <begin position="2"/>
        <end position="245"/>
    </location>
</feature>
<sequence>MINLENVTLGYNGKPVLNNVNLHMEQGEFVGIIGLSGAGKSTLLMSLIGSIDILAGRYRVGEYQLGNISKKQLKELRSRIGFIFQGYNLVDRLSVLHNIMSGMLGRMPLPRALVKCYDRDSLARGYEYMQTVDLVDVAHQRCDALSGGQRQRVAIARALAQEPDILLADEPVAALDPRSATRVMDILNTINSRYGVTIIANLHHLSFAREYCSRIIGIAEGGIVFDGSPAELAQAHLDRIYHVTNSARPEENVAEVERSLPIGGASPCPRFNKNILIPVKEAAGI</sequence>
<evidence type="ECO:0000313" key="8">
    <source>
        <dbReference type="EMBL" id="BCO10397.1"/>
    </source>
</evidence>